<dbReference type="Gene3D" id="3.40.50.300">
    <property type="entry name" value="P-loop containing nucleotide triphosphate hydrolases"/>
    <property type="match status" value="1"/>
</dbReference>
<dbReference type="InterPro" id="IPR010655">
    <property type="entry name" value="Clp1_C"/>
</dbReference>
<dbReference type="Gene3D" id="2.60.120.1030">
    <property type="entry name" value="Clp1, DNA binding domain"/>
    <property type="match status" value="1"/>
</dbReference>
<evidence type="ECO:0000256" key="6">
    <source>
        <dbReference type="ARBA" id="ARBA00022840"/>
    </source>
</evidence>
<comment type="similarity">
    <text evidence="8">Belongs to the Clp1 family. Clp1 subfamily.</text>
</comment>
<comment type="caution">
    <text evidence="13">The sequence shown here is derived from an EMBL/GenBank/DDBJ whole genome shotgun (WGS) entry which is preliminary data.</text>
</comment>
<feature type="binding site" evidence="8">
    <location>
        <begin position="136"/>
        <end position="141"/>
    </location>
    <ligand>
        <name>ATP</name>
        <dbReference type="ChEBI" id="CHEBI:30616"/>
    </ligand>
</feature>
<reference evidence="13 14" key="1">
    <citation type="submission" date="2016-07" db="EMBL/GenBank/DDBJ databases">
        <title>Pervasive Adenine N6-methylation of Active Genes in Fungi.</title>
        <authorList>
            <consortium name="DOE Joint Genome Institute"/>
            <person name="Mondo S.J."/>
            <person name="Dannebaum R.O."/>
            <person name="Kuo R.C."/>
            <person name="Labutti K."/>
            <person name="Haridas S."/>
            <person name="Kuo A."/>
            <person name="Salamov A."/>
            <person name="Ahrendt S.R."/>
            <person name="Lipzen A."/>
            <person name="Sullivan W."/>
            <person name="Andreopoulos W.B."/>
            <person name="Clum A."/>
            <person name="Lindquist E."/>
            <person name="Daum C."/>
            <person name="Ramamoorthy G.K."/>
            <person name="Gryganskyi A."/>
            <person name="Culley D."/>
            <person name="Magnuson J.K."/>
            <person name="James T.Y."/>
            <person name="O'Malley M.A."/>
            <person name="Stajich J.E."/>
            <person name="Spatafora J.W."/>
            <person name="Visel A."/>
            <person name="Grigoriev I.V."/>
        </authorList>
    </citation>
    <scope>NUCLEOTIDE SEQUENCE [LARGE SCALE GENOMIC DNA]</scope>
    <source>
        <strain evidence="13 14">62-1032</strain>
    </source>
</reference>
<evidence type="ECO:0000259" key="11">
    <source>
        <dbReference type="Pfam" id="PF16573"/>
    </source>
</evidence>
<evidence type="ECO:0000259" key="12">
    <source>
        <dbReference type="Pfam" id="PF16575"/>
    </source>
</evidence>
<feature type="binding site" evidence="8">
    <location>
        <position position="19"/>
    </location>
    <ligand>
        <name>ATP</name>
        <dbReference type="ChEBI" id="CHEBI:30616"/>
    </ligand>
</feature>
<evidence type="ECO:0000313" key="13">
    <source>
        <dbReference type="EMBL" id="ORY66634.1"/>
    </source>
</evidence>
<name>A0A1Y2E5L3_9BASI</name>
<evidence type="ECO:0000256" key="7">
    <source>
        <dbReference type="ARBA" id="ARBA00023242"/>
    </source>
</evidence>
<evidence type="ECO:0000256" key="9">
    <source>
        <dbReference type="SAM" id="MobiDB-lite"/>
    </source>
</evidence>
<feature type="compositionally biased region" description="Polar residues" evidence="9">
    <location>
        <begin position="204"/>
        <end position="213"/>
    </location>
</feature>
<dbReference type="PANTHER" id="PTHR12755:SF6">
    <property type="entry name" value="POLYRIBONUCLEOTIDE 5'-HYDROXYL-KINASE CLP1"/>
    <property type="match status" value="1"/>
</dbReference>
<evidence type="ECO:0000256" key="1">
    <source>
        <dbReference type="ARBA" id="ARBA00004123"/>
    </source>
</evidence>
<comment type="subunit">
    <text evidence="8">Component of a pre-mRNA cleavage factor complex. Interacts directly with PCF11.</text>
</comment>
<evidence type="ECO:0000313" key="14">
    <source>
        <dbReference type="Proteomes" id="UP000193467"/>
    </source>
</evidence>
<dbReference type="InterPro" id="IPR032324">
    <property type="entry name" value="Clp1_N"/>
</dbReference>
<dbReference type="InterPro" id="IPR028606">
    <property type="entry name" value="Clp1"/>
</dbReference>
<protein>
    <recommendedName>
        <fullName evidence="3">Polynucleotide 5'-hydroxyl-kinase GRC3</fullName>
    </recommendedName>
    <alternativeName>
        <fullName evidence="2">Polynucleotide 5'-hydroxyl-kinase grc3</fullName>
    </alternativeName>
</protein>
<dbReference type="HAMAP" id="MF_03035">
    <property type="entry name" value="Clp1"/>
    <property type="match status" value="1"/>
</dbReference>
<dbReference type="InterPro" id="IPR038238">
    <property type="entry name" value="Clp1_C_sf"/>
</dbReference>
<feature type="region of interest" description="Disordered" evidence="9">
    <location>
        <begin position="204"/>
        <end position="224"/>
    </location>
</feature>
<dbReference type="InParanoid" id="A0A1Y2E5L3"/>
<dbReference type="Pfam" id="PF16575">
    <property type="entry name" value="CLP1_P"/>
    <property type="match status" value="1"/>
</dbReference>
<proteinExistence type="inferred from homology"/>
<dbReference type="GO" id="GO:0006388">
    <property type="term" value="P:tRNA splicing, via endonucleolytic cleavage and ligation"/>
    <property type="evidence" value="ECO:0007669"/>
    <property type="project" value="TreeGrafter"/>
</dbReference>
<keyword evidence="5 8" id="KW-0547">Nucleotide-binding</keyword>
<dbReference type="FunCoup" id="A0A1Y2E5L3">
    <property type="interactions" value="542"/>
</dbReference>
<evidence type="ECO:0000256" key="5">
    <source>
        <dbReference type="ARBA" id="ARBA00022741"/>
    </source>
</evidence>
<dbReference type="SUPFAM" id="SSF52540">
    <property type="entry name" value="P-loop containing nucleoside triphosphate hydrolases"/>
    <property type="match status" value="1"/>
</dbReference>
<evidence type="ECO:0000256" key="8">
    <source>
        <dbReference type="HAMAP-Rule" id="MF_03035"/>
    </source>
</evidence>
<dbReference type="Gene3D" id="2.40.30.330">
    <property type="entry name" value="Pre-mRNA cleavage complex subunit Clp1, C-terminal domain"/>
    <property type="match status" value="1"/>
</dbReference>
<evidence type="ECO:0000256" key="3">
    <source>
        <dbReference type="ARBA" id="ARBA00019824"/>
    </source>
</evidence>
<dbReference type="FunFam" id="2.60.120.1030:FF:000001">
    <property type="entry name" value="Protein CLP1 homolog 5"/>
    <property type="match status" value="1"/>
</dbReference>
<dbReference type="AlphaFoldDB" id="A0A1Y2E5L3"/>
<keyword evidence="6 8" id="KW-0067">ATP-binding</keyword>
<dbReference type="InterPro" id="IPR038239">
    <property type="entry name" value="Clp1_N_sf"/>
</dbReference>
<evidence type="ECO:0000256" key="4">
    <source>
        <dbReference type="ARBA" id="ARBA00022664"/>
    </source>
</evidence>
<dbReference type="InterPro" id="IPR027417">
    <property type="entry name" value="P-loop_NTPase"/>
</dbReference>
<dbReference type="GO" id="GO:0005849">
    <property type="term" value="C:mRNA cleavage factor complex"/>
    <property type="evidence" value="ECO:0007669"/>
    <property type="project" value="UniProtKB-UniRule"/>
</dbReference>
<comment type="function">
    <text evidence="8">Required for endonucleolytic cleavage during polyadenylation-dependent pre-mRNA 3'-end formation.</text>
</comment>
<dbReference type="EMBL" id="MCGR01000063">
    <property type="protein sequence ID" value="ORY66634.1"/>
    <property type="molecule type" value="Genomic_DNA"/>
</dbReference>
<gene>
    <name evidence="8" type="primary">CLP1</name>
    <name evidence="13" type="ORF">BCR35DRAFT_308489</name>
</gene>
<dbReference type="OrthoDB" id="258143at2759"/>
<evidence type="ECO:0000259" key="10">
    <source>
        <dbReference type="Pfam" id="PF06807"/>
    </source>
</evidence>
<comment type="subcellular location">
    <subcellularLocation>
        <location evidence="1 8">Nucleus</location>
    </subcellularLocation>
</comment>
<dbReference type="STRING" id="106004.A0A1Y2E5L3"/>
<feature type="domain" description="Clp1 C-terminal" evidence="10">
    <location>
        <begin position="378"/>
        <end position="499"/>
    </location>
</feature>
<organism evidence="13 14">
    <name type="scientific">Leucosporidium creatinivorum</name>
    <dbReference type="NCBI Taxonomy" id="106004"/>
    <lineage>
        <taxon>Eukaryota</taxon>
        <taxon>Fungi</taxon>
        <taxon>Dikarya</taxon>
        <taxon>Basidiomycota</taxon>
        <taxon>Pucciniomycotina</taxon>
        <taxon>Microbotryomycetes</taxon>
        <taxon>Leucosporidiales</taxon>
        <taxon>Leucosporidium</taxon>
    </lineage>
</organism>
<dbReference type="GO" id="GO:0005524">
    <property type="term" value="F:ATP binding"/>
    <property type="evidence" value="ECO:0007669"/>
    <property type="project" value="UniProtKB-UniRule"/>
</dbReference>
<sequence>MSSSNPPAIRRVSLPPLHEFRFELEPKEAISITLLQGTAEVFGCELVPGQPHPFGDEVRAAVWTSEGAELEVAGRLETSYESSESPLPSYLSLHLALARLRLLARPSTFASNPNADLSLPDDEVPGPRMMLVGERGAGKTTLVKTLVNWRTREVWAKAGGRGGAANGGGVVVVNLDVGEGGCTMPGTTSLVSINSLLPTTTPVSPLGTATSSGPPVPFPAPSSSEWSPSSSIDAYAPPVNPLVFWHGHTSPNEHGPVYEQLLKRVGKALKRKLDEGGVEGWKAGCVVDTPGEWAEKKAMGNVSKAVRALEINIVLVVGNERLEGQVRKLLETNKTVTVVRVPASQGAAEDDSAYHSRVKDAQIRSYFYGGPAFTQGVLSPFSIIVKFEDLRIVSVGEAADTVVPDSALPLGAGRIVGDTDLVPMDLTASRTPSELVNKVLAIPQAGDEDSDEERGMGPVLGWVYVSAIDQTKKKVTLLSPLPGRLPRKTLILGSLDWQDS</sequence>
<feature type="domain" description="Clp1 P-loop" evidence="12">
    <location>
        <begin position="236"/>
        <end position="369"/>
    </location>
</feature>
<dbReference type="Proteomes" id="UP000193467">
    <property type="component" value="Unassembled WGS sequence"/>
</dbReference>
<dbReference type="InterPro" id="IPR045116">
    <property type="entry name" value="Clp1/Grc3"/>
</dbReference>
<dbReference type="GO" id="GO:0051731">
    <property type="term" value="F:polynucleotide 5'-hydroxyl-kinase activity"/>
    <property type="evidence" value="ECO:0007669"/>
    <property type="project" value="InterPro"/>
</dbReference>
<dbReference type="Pfam" id="PF16573">
    <property type="entry name" value="CLP1_N"/>
    <property type="match status" value="1"/>
</dbReference>
<feature type="domain" description="Clp1 N-terminal" evidence="11">
    <location>
        <begin position="14"/>
        <end position="102"/>
    </location>
</feature>
<dbReference type="Pfam" id="PF06807">
    <property type="entry name" value="Clp1"/>
    <property type="match status" value="1"/>
</dbReference>
<keyword evidence="7 8" id="KW-0539">Nucleus</keyword>
<evidence type="ECO:0000256" key="2">
    <source>
        <dbReference type="ARBA" id="ARBA00018706"/>
    </source>
</evidence>
<keyword evidence="14" id="KW-1185">Reference proteome</keyword>
<keyword evidence="4 8" id="KW-0507">mRNA processing</keyword>
<feature type="binding site" evidence="8">
    <location>
        <position position="59"/>
    </location>
    <ligand>
        <name>ATP</name>
        <dbReference type="ChEBI" id="CHEBI:30616"/>
    </ligand>
</feature>
<dbReference type="InterPro" id="IPR032319">
    <property type="entry name" value="CLP1_P"/>
</dbReference>
<accession>A0A1Y2E5L3</accession>
<dbReference type="GO" id="GO:0031124">
    <property type="term" value="P:mRNA 3'-end processing"/>
    <property type="evidence" value="ECO:0007669"/>
    <property type="project" value="UniProtKB-UniRule"/>
</dbReference>
<dbReference type="PANTHER" id="PTHR12755">
    <property type="entry name" value="CLEAVAGE/POLYADENYLATION FACTOR IA SUBUNIT CLP1P"/>
    <property type="match status" value="1"/>
</dbReference>